<keyword evidence="2" id="KW-1185">Reference proteome</keyword>
<evidence type="ECO:0008006" key="3">
    <source>
        <dbReference type="Google" id="ProtNLM"/>
    </source>
</evidence>
<evidence type="ECO:0000313" key="1">
    <source>
        <dbReference type="EMBL" id="TFD56795.1"/>
    </source>
</evidence>
<organism evidence="1 2">
    <name type="scientific">Cryobacterium suzukii</name>
    <dbReference type="NCBI Taxonomy" id="1259198"/>
    <lineage>
        <taxon>Bacteria</taxon>
        <taxon>Bacillati</taxon>
        <taxon>Actinomycetota</taxon>
        <taxon>Actinomycetes</taxon>
        <taxon>Micrococcales</taxon>
        <taxon>Microbacteriaceae</taxon>
        <taxon>Cryobacterium</taxon>
    </lineage>
</organism>
<dbReference type="RefSeq" id="WP_134516887.1">
    <property type="nucleotide sequence ID" value="NZ_SOHJ01000015.1"/>
</dbReference>
<accession>A0A4R9AC36</accession>
<protein>
    <recommendedName>
        <fullName evidence="3">ESX secretion-associated protein EspG</fullName>
    </recommendedName>
</protein>
<comment type="caution">
    <text evidence="1">The sequence shown here is derived from an EMBL/GenBank/DDBJ whole genome shotgun (WGS) entry which is preliminary data.</text>
</comment>
<gene>
    <name evidence="1" type="ORF">E3T39_15815</name>
</gene>
<sequence>MSTPRFLLTADELHFVQDHVPTLRLPPRFRQEWASELGPAEAVERVRAALASLIAKGLVAADVPRDPIPANLSDWLLEPFMVFLSLHMAPAWVFEVSAWTRESTLLLVASARGGFGSLLARAQNVEIADGRGTTGDLAGVEFAVVPFPDLAGELALAIPRGGEAGDNGPIVTMSLTDSRGGIEVLRARDPLLLEELSHRIGGPGAVQALSGLAGDLNAGFELRLSREDGIPVRVLRYVRGAAGWRSVDVRVPAGDDGLPTAEQVVDSGTITIAAVTYTAIRAEVASLCAEITLKEMAHE</sequence>
<name>A0A4R9AC36_9MICO</name>
<evidence type="ECO:0000313" key="2">
    <source>
        <dbReference type="Proteomes" id="UP000298170"/>
    </source>
</evidence>
<dbReference type="OrthoDB" id="5105317at2"/>
<reference evidence="1 2" key="1">
    <citation type="submission" date="2019-03" db="EMBL/GenBank/DDBJ databases">
        <title>Genomics of glacier-inhabiting Cryobacterium strains.</title>
        <authorList>
            <person name="Liu Q."/>
            <person name="Xin Y.-H."/>
        </authorList>
    </citation>
    <scope>NUCLEOTIDE SEQUENCE [LARGE SCALE GENOMIC DNA]</scope>
    <source>
        <strain evidence="1 2">Sr39</strain>
    </source>
</reference>
<dbReference type="AlphaFoldDB" id="A0A4R9AC36"/>
<dbReference type="EMBL" id="SOHJ01000015">
    <property type="protein sequence ID" value="TFD56795.1"/>
    <property type="molecule type" value="Genomic_DNA"/>
</dbReference>
<proteinExistence type="predicted"/>
<dbReference type="Proteomes" id="UP000298170">
    <property type="component" value="Unassembled WGS sequence"/>
</dbReference>